<proteinExistence type="predicted"/>
<protein>
    <submittedName>
        <fullName evidence="2">Lactadherin-like</fullName>
    </submittedName>
</protein>
<evidence type="ECO:0000313" key="2">
    <source>
        <dbReference type="EMBL" id="TFJ97308.1"/>
    </source>
</evidence>
<sequence>MSPSREPDFSSLPVFPQAGLTDSSPVQASLALEIRHRNSSPHSRWETTLLFQDQGELRLCLLTPAHFKAVKYLCQLSRVSKSSHSANGELDSHISAQNTQPDTHHQRGPSNTQTASLDLRKMRPNPGRSCMDLLLTARAEPSESVRSRGNLGAHEHKCGAQHSNNGRVLSEDAVGQGSEISRNCILGNE</sequence>
<feature type="region of interest" description="Disordered" evidence="1">
    <location>
        <begin position="1"/>
        <end position="22"/>
    </location>
</feature>
<reference evidence="2 3" key="2">
    <citation type="submission" date="2019-04" db="EMBL/GenBank/DDBJ databases">
        <title>The genome sequence of big-headed turtle.</title>
        <authorList>
            <person name="Gong S."/>
        </authorList>
    </citation>
    <scope>NUCLEOTIDE SEQUENCE [LARGE SCALE GENOMIC DNA]</scope>
    <source>
        <strain evidence="2">DO16091913</strain>
        <tissue evidence="2">Muscle</tissue>
    </source>
</reference>
<dbReference type="EMBL" id="QXTE01000510">
    <property type="protein sequence ID" value="TFJ97308.1"/>
    <property type="molecule type" value="Genomic_DNA"/>
</dbReference>
<feature type="region of interest" description="Disordered" evidence="1">
    <location>
        <begin position="148"/>
        <end position="174"/>
    </location>
</feature>
<organism evidence="2 3">
    <name type="scientific">Platysternon megacephalum</name>
    <name type="common">big-headed turtle</name>
    <dbReference type="NCBI Taxonomy" id="55544"/>
    <lineage>
        <taxon>Eukaryota</taxon>
        <taxon>Metazoa</taxon>
        <taxon>Chordata</taxon>
        <taxon>Craniata</taxon>
        <taxon>Vertebrata</taxon>
        <taxon>Euteleostomi</taxon>
        <taxon>Archelosauria</taxon>
        <taxon>Testudinata</taxon>
        <taxon>Testudines</taxon>
        <taxon>Cryptodira</taxon>
        <taxon>Durocryptodira</taxon>
        <taxon>Testudinoidea</taxon>
        <taxon>Platysternidae</taxon>
        <taxon>Platysternon</taxon>
    </lineage>
</organism>
<feature type="region of interest" description="Disordered" evidence="1">
    <location>
        <begin position="94"/>
        <end position="123"/>
    </location>
</feature>
<gene>
    <name evidence="2" type="ORF">DR999_PMT20865</name>
</gene>
<dbReference type="Proteomes" id="UP000297703">
    <property type="component" value="Unassembled WGS sequence"/>
</dbReference>
<name>A0A4D9DK73_9SAUR</name>
<dbReference type="AlphaFoldDB" id="A0A4D9DK73"/>
<evidence type="ECO:0000256" key="1">
    <source>
        <dbReference type="SAM" id="MobiDB-lite"/>
    </source>
</evidence>
<comment type="caution">
    <text evidence="2">The sequence shown here is derived from an EMBL/GenBank/DDBJ whole genome shotgun (WGS) entry which is preliminary data.</text>
</comment>
<accession>A0A4D9DK73</accession>
<reference evidence="2 3" key="1">
    <citation type="submission" date="2019-04" db="EMBL/GenBank/DDBJ databases">
        <title>Draft genome of the big-headed turtle Platysternon megacephalum.</title>
        <authorList>
            <person name="Gong S."/>
        </authorList>
    </citation>
    <scope>NUCLEOTIDE SEQUENCE [LARGE SCALE GENOMIC DNA]</scope>
    <source>
        <strain evidence="2">DO16091913</strain>
        <tissue evidence="2">Muscle</tissue>
    </source>
</reference>
<evidence type="ECO:0000313" key="3">
    <source>
        <dbReference type="Proteomes" id="UP000297703"/>
    </source>
</evidence>
<keyword evidence="3" id="KW-1185">Reference proteome</keyword>